<feature type="transmembrane region" description="Helical" evidence="22">
    <location>
        <begin position="166"/>
        <end position="183"/>
    </location>
</feature>
<keyword evidence="3" id="KW-1003">Cell membrane</keyword>
<evidence type="ECO:0000256" key="4">
    <source>
        <dbReference type="ARBA" id="ARBA00022618"/>
    </source>
</evidence>
<gene>
    <name evidence="23" type="ORF">SAMN05421503_0217</name>
</gene>
<keyword evidence="12" id="KW-0131">Cell cycle</keyword>
<evidence type="ECO:0000256" key="22">
    <source>
        <dbReference type="SAM" id="Phobius"/>
    </source>
</evidence>
<dbReference type="Proteomes" id="UP000219356">
    <property type="component" value="Unassembled WGS sequence"/>
</dbReference>
<evidence type="ECO:0000256" key="8">
    <source>
        <dbReference type="ARBA" id="ARBA00022960"/>
    </source>
</evidence>
<organism evidence="23 24">
    <name type="scientific">Terribacillus aidingensis</name>
    <dbReference type="NCBI Taxonomy" id="586416"/>
    <lineage>
        <taxon>Bacteria</taxon>
        <taxon>Bacillati</taxon>
        <taxon>Bacillota</taxon>
        <taxon>Bacilli</taxon>
        <taxon>Bacillales</taxon>
        <taxon>Bacillaceae</taxon>
        <taxon>Terribacillus</taxon>
    </lineage>
</organism>
<dbReference type="AlphaFoldDB" id="A0A285N0A9"/>
<evidence type="ECO:0000256" key="20">
    <source>
        <dbReference type="ARBA" id="ARBA00049902"/>
    </source>
</evidence>
<evidence type="ECO:0000256" key="1">
    <source>
        <dbReference type="ARBA" id="ARBA00004651"/>
    </source>
</evidence>
<evidence type="ECO:0000256" key="14">
    <source>
        <dbReference type="ARBA" id="ARBA00032370"/>
    </source>
</evidence>
<dbReference type="STRING" id="586416.GZ22_12755"/>
<keyword evidence="5" id="KW-0328">Glycosyltransferase</keyword>
<feature type="transmembrane region" description="Helical" evidence="22">
    <location>
        <begin position="107"/>
        <end position="131"/>
    </location>
</feature>
<dbReference type="InterPro" id="IPR001182">
    <property type="entry name" value="FtsW/RodA"/>
</dbReference>
<dbReference type="GO" id="GO:0008360">
    <property type="term" value="P:regulation of cell shape"/>
    <property type="evidence" value="ECO:0007669"/>
    <property type="project" value="UniProtKB-KW"/>
</dbReference>
<dbReference type="PANTHER" id="PTHR30474:SF2">
    <property type="entry name" value="PEPTIDOGLYCAN GLYCOSYLTRANSFERASE FTSW-RELATED"/>
    <property type="match status" value="1"/>
</dbReference>
<keyword evidence="7 22" id="KW-0812">Transmembrane</keyword>
<feature type="transmembrane region" description="Helical" evidence="22">
    <location>
        <begin position="188"/>
        <end position="208"/>
    </location>
</feature>
<dbReference type="GO" id="GO:0032153">
    <property type="term" value="C:cell division site"/>
    <property type="evidence" value="ECO:0007669"/>
    <property type="project" value="TreeGrafter"/>
</dbReference>
<dbReference type="Pfam" id="PF01098">
    <property type="entry name" value="FTSW_RODA_SPOVE"/>
    <property type="match status" value="1"/>
</dbReference>
<dbReference type="InterPro" id="IPR013437">
    <property type="entry name" value="FtsW"/>
</dbReference>
<comment type="pathway">
    <text evidence="2">Cell wall biogenesis; peptidoglycan biosynthesis.</text>
</comment>
<keyword evidence="6" id="KW-0808">Transferase</keyword>
<evidence type="ECO:0000256" key="21">
    <source>
        <dbReference type="ARBA" id="ARBA00049966"/>
    </source>
</evidence>
<sequence length="376" mass="41438">MLGKVKKIDKTYLFFILCICLFGLIMVYSASYPLGSAKYNDSSYFFHNQRMSLFIGLFAMTIGFFLPYSLYRKWSPVLVLGSILMLILVLTPWFGEMRNSSQRWLQIGPIVLQPAEFVKLTIVIYFASIFGKRGKTLSNFNKDVLPPLLVLGVVFLLILLQPDLGTATSIALPCVFIMLCAGIKKRHILAIAAFSVSGVVYLAVSAPYRLARVLSFRDPFNDPDGKGYQLINGYEAISSGGVLGRGIGEGIQKLGFLPEAHTDFIMAVVLEELGILGLAVVFFLYFGLLFKGVSIALRARDSFATLLTIGLLFQIMVQAVFNLGAVSGLLPITGIPLPFISYGGSSLIVNLFSMGIILQVSCNSKHISMYRIESRR</sequence>
<dbReference type="NCBIfam" id="TIGR02614">
    <property type="entry name" value="ftsW"/>
    <property type="match status" value="1"/>
</dbReference>
<evidence type="ECO:0000256" key="18">
    <source>
        <dbReference type="ARBA" id="ARBA00041418"/>
    </source>
</evidence>
<dbReference type="PROSITE" id="PS00428">
    <property type="entry name" value="FTSW_RODA_SPOVE"/>
    <property type="match status" value="1"/>
</dbReference>
<feature type="transmembrane region" description="Helical" evidence="22">
    <location>
        <begin position="51"/>
        <end position="70"/>
    </location>
</feature>
<evidence type="ECO:0000313" key="24">
    <source>
        <dbReference type="Proteomes" id="UP000219356"/>
    </source>
</evidence>
<comment type="similarity">
    <text evidence="16">Belongs to the SEDS family. FtsW subfamily.</text>
</comment>
<evidence type="ECO:0000256" key="10">
    <source>
        <dbReference type="ARBA" id="ARBA00022989"/>
    </source>
</evidence>
<comment type="catalytic activity">
    <reaction evidence="20">
        <text>[GlcNAc-(1-&gt;4)-Mur2Ac(oyl-L-Ala-gamma-D-Glu-L-Lys-D-Ala-D-Ala)](n)-di-trans,octa-cis-undecaprenyl diphosphate + beta-D-GlcNAc-(1-&gt;4)-Mur2Ac(oyl-L-Ala-gamma-D-Glu-L-Lys-D-Ala-D-Ala)-di-trans,octa-cis-undecaprenyl diphosphate = [GlcNAc-(1-&gt;4)-Mur2Ac(oyl-L-Ala-gamma-D-Glu-L-Lys-D-Ala-D-Ala)](n+1)-di-trans,octa-cis-undecaprenyl diphosphate + di-trans,octa-cis-undecaprenyl diphosphate + H(+)</text>
        <dbReference type="Rhea" id="RHEA:23708"/>
        <dbReference type="Rhea" id="RHEA-COMP:9602"/>
        <dbReference type="Rhea" id="RHEA-COMP:9603"/>
        <dbReference type="ChEBI" id="CHEBI:15378"/>
        <dbReference type="ChEBI" id="CHEBI:58405"/>
        <dbReference type="ChEBI" id="CHEBI:60033"/>
        <dbReference type="ChEBI" id="CHEBI:78435"/>
        <dbReference type="EC" id="2.4.99.28"/>
    </reaction>
</comment>
<evidence type="ECO:0000256" key="16">
    <source>
        <dbReference type="ARBA" id="ARBA00038053"/>
    </source>
</evidence>
<dbReference type="GO" id="GO:0071555">
    <property type="term" value="P:cell wall organization"/>
    <property type="evidence" value="ECO:0007669"/>
    <property type="project" value="UniProtKB-KW"/>
</dbReference>
<feature type="transmembrane region" description="Helical" evidence="22">
    <location>
        <begin position="339"/>
        <end position="361"/>
    </location>
</feature>
<evidence type="ECO:0000256" key="13">
    <source>
        <dbReference type="ARBA" id="ARBA00023316"/>
    </source>
</evidence>
<dbReference type="GO" id="GO:0015648">
    <property type="term" value="F:lipid-linked peptidoglycan transporter activity"/>
    <property type="evidence" value="ECO:0007669"/>
    <property type="project" value="TreeGrafter"/>
</dbReference>
<dbReference type="PANTHER" id="PTHR30474">
    <property type="entry name" value="CELL CYCLE PROTEIN"/>
    <property type="match status" value="1"/>
</dbReference>
<name>A0A285N0A9_9BACI</name>
<dbReference type="GO" id="GO:0005886">
    <property type="term" value="C:plasma membrane"/>
    <property type="evidence" value="ECO:0007669"/>
    <property type="project" value="UniProtKB-SubCell"/>
</dbReference>
<feature type="transmembrane region" description="Helical" evidence="22">
    <location>
        <begin position="302"/>
        <end position="327"/>
    </location>
</feature>
<evidence type="ECO:0000256" key="17">
    <source>
        <dbReference type="ARBA" id="ARBA00041185"/>
    </source>
</evidence>
<proteinExistence type="inferred from homology"/>
<keyword evidence="9" id="KW-0573">Peptidoglycan synthesis</keyword>
<accession>A0A285N0A9</accession>
<dbReference type="EC" id="2.4.99.28" evidence="19"/>
<dbReference type="EMBL" id="OBEK01000001">
    <property type="protein sequence ID" value="SNZ02870.1"/>
    <property type="molecule type" value="Genomic_DNA"/>
</dbReference>
<evidence type="ECO:0000256" key="2">
    <source>
        <dbReference type="ARBA" id="ARBA00004752"/>
    </source>
</evidence>
<evidence type="ECO:0000256" key="6">
    <source>
        <dbReference type="ARBA" id="ARBA00022679"/>
    </source>
</evidence>
<protein>
    <recommendedName>
        <fullName evidence="17">Probable peptidoglycan glycosyltransferase FtsW</fullName>
        <ecNumber evidence="19">2.4.99.28</ecNumber>
    </recommendedName>
    <alternativeName>
        <fullName evidence="18">Cell division protein FtsW</fullName>
    </alternativeName>
    <alternativeName>
        <fullName evidence="15">Cell wall polymerase</fullName>
    </alternativeName>
    <alternativeName>
        <fullName evidence="14">Peptidoglycan polymerase</fullName>
    </alternativeName>
</protein>
<feature type="transmembrane region" description="Helical" evidence="22">
    <location>
        <begin position="143"/>
        <end position="160"/>
    </location>
</feature>
<evidence type="ECO:0000256" key="5">
    <source>
        <dbReference type="ARBA" id="ARBA00022676"/>
    </source>
</evidence>
<comment type="function">
    <text evidence="21">Peptidoglycan polymerase that is essential for cell division.</text>
</comment>
<dbReference type="GO" id="GO:0009252">
    <property type="term" value="P:peptidoglycan biosynthetic process"/>
    <property type="evidence" value="ECO:0007669"/>
    <property type="project" value="UniProtKB-KW"/>
</dbReference>
<keyword evidence="10 22" id="KW-1133">Transmembrane helix</keyword>
<evidence type="ECO:0000256" key="7">
    <source>
        <dbReference type="ARBA" id="ARBA00022692"/>
    </source>
</evidence>
<reference evidence="24" key="1">
    <citation type="submission" date="2017-09" db="EMBL/GenBank/DDBJ databases">
        <authorList>
            <person name="Varghese N."/>
            <person name="Submissions S."/>
        </authorList>
    </citation>
    <scope>NUCLEOTIDE SEQUENCE [LARGE SCALE GENOMIC DNA]</scope>
    <source>
        <strain evidence="24">CGMCC 1.8913</strain>
    </source>
</reference>
<feature type="transmembrane region" description="Helical" evidence="22">
    <location>
        <begin position="12"/>
        <end position="31"/>
    </location>
</feature>
<keyword evidence="11 22" id="KW-0472">Membrane</keyword>
<evidence type="ECO:0000256" key="15">
    <source>
        <dbReference type="ARBA" id="ARBA00033270"/>
    </source>
</evidence>
<dbReference type="GO" id="GO:0051301">
    <property type="term" value="P:cell division"/>
    <property type="evidence" value="ECO:0007669"/>
    <property type="project" value="UniProtKB-KW"/>
</dbReference>
<evidence type="ECO:0000313" key="23">
    <source>
        <dbReference type="EMBL" id="SNZ02870.1"/>
    </source>
</evidence>
<feature type="transmembrane region" description="Helical" evidence="22">
    <location>
        <begin position="77"/>
        <end position="95"/>
    </location>
</feature>
<evidence type="ECO:0000256" key="12">
    <source>
        <dbReference type="ARBA" id="ARBA00023306"/>
    </source>
</evidence>
<evidence type="ECO:0000256" key="11">
    <source>
        <dbReference type="ARBA" id="ARBA00023136"/>
    </source>
</evidence>
<keyword evidence="4 23" id="KW-0132">Cell division</keyword>
<evidence type="ECO:0000256" key="19">
    <source>
        <dbReference type="ARBA" id="ARBA00044770"/>
    </source>
</evidence>
<dbReference type="InterPro" id="IPR018365">
    <property type="entry name" value="Cell_cycle_FtsW-rel_CS"/>
</dbReference>
<feature type="transmembrane region" description="Helical" evidence="22">
    <location>
        <begin position="264"/>
        <end position="290"/>
    </location>
</feature>
<keyword evidence="24" id="KW-1185">Reference proteome</keyword>
<comment type="subcellular location">
    <subcellularLocation>
        <location evidence="1">Cell membrane</location>
        <topology evidence="1">Multi-pass membrane protein</topology>
    </subcellularLocation>
</comment>
<keyword evidence="8" id="KW-0133">Cell shape</keyword>
<evidence type="ECO:0000256" key="9">
    <source>
        <dbReference type="ARBA" id="ARBA00022984"/>
    </source>
</evidence>
<dbReference type="GO" id="GO:0008955">
    <property type="term" value="F:peptidoglycan glycosyltransferase activity"/>
    <property type="evidence" value="ECO:0007669"/>
    <property type="project" value="UniProtKB-EC"/>
</dbReference>
<keyword evidence="13" id="KW-0961">Cell wall biogenesis/degradation</keyword>
<evidence type="ECO:0000256" key="3">
    <source>
        <dbReference type="ARBA" id="ARBA00022475"/>
    </source>
</evidence>